<name>A0A0D2L589_9CHLO</name>
<sequence length="504" mass="54492">MRLATEKWAFIAGREVEVGFDIAPPVMLLSPEFGVLHDAAYLAPQWTPPSHWYQASPQSGLACGLAEEDGRLNAFLDWHEEWVGFEITRARRGSTSNGSAHEPRTGGEYAVRGSSSRYPVVLLEAENELPGGDPDYQLQRQMQEAYSSRLWHKDPVICALGAPALGVDLAGPNLLIRGLYTLHSNTIVSEALTPRIPLLQQGKRQPRQLYLLAATLAGYAAAAWALAQRVGIAAGSAEGPPRLLEQRAQEVLGAMSELGVEYGPALAGARLDPRQVQAVADWRVAAAPGPTEAAPLLPYTLLHVTGAGLRQLLGHGGRLLYTATRADGRAQFIKFTTTPYPNHVHDAWQAAGLVPALHRCDALPGGYCCVAMDLLAEADGWRMLHELEDGGPDQQQCFEAAEKALARAHGILVPHGGGRAPAVHGDMRGPNIMVRRARGVDAGNCDGDGWEVRFADLDWAGLEGVARYPARMSTTLPWHPDAKPGCLLQREHDTHLLQAAGMRR</sequence>
<evidence type="ECO:0000313" key="2">
    <source>
        <dbReference type="Proteomes" id="UP000054498"/>
    </source>
</evidence>
<dbReference type="SUPFAM" id="SSF56112">
    <property type="entry name" value="Protein kinase-like (PK-like)"/>
    <property type="match status" value="1"/>
</dbReference>
<dbReference type="AlphaFoldDB" id="A0A0D2L589"/>
<evidence type="ECO:0008006" key="3">
    <source>
        <dbReference type="Google" id="ProtNLM"/>
    </source>
</evidence>
<dbReference type="GeneID" id="25738635"/>
<dbReference type="EMBL" id="KK101098">
    <property type="protein sequence ID" value="KIZ02199.1"/>
    <property type="molecule type" value="Genomic_DNA"/>
</dbReference>
<dbReference type="InterPro" id="IPR011009">
    <property type="entry name" value="Kinase-like_dom_sf"/>
</dbReference>
<dbReference type="KEGG" id="mng:MNEG_5758"/>
<accession>A0A0D2L589</accession>
<protein>
    <recommendedName>
        <fullName evidence="3">Aminoglycoside phosphotransferase domain-containing protein</fullName>
    </recommendedName>
</protein>
<evidence type="ECO:0000313" key="1">
    <source>
        <dbReference type="EMBL" id="KIZ02199.1"/>
    </source>
</evidence>
<dbReference type="OrthoDB" id="541471at2759"/>
<keyword evidence="2" id="KW-1185">Reference proteome</keyword>
<organism evidence="1 2">
    <name type="scientific">Monoraphidium neglectum</name>
    <dbReference type="NCBI Taxonomy" id="145388"/>
    <lineage>
        <taxon>Eukaryota</taxon>
        <taxon>Viridiplantae</taxon>
        <taxon>Chlorophyta</taxon>
        <taxon>core chlorophytes</taxon>
        <taxon>Chlorophyceae</taxon>
        <taxon>CS clade</taxon>
        <taxon>Sphaeropleales</taxon>
        <taxon>Selenastraceae</taxon>
        <taxon>Monoraphidium</taxon>
    </lineage>
</organism>
<gene>
    <name evidence="1" type="ORF">MNEG_5758</name>
</gene>
<dbReference type="Proteomes" id="UP000054498">
    <property type="component" value="Unassembled WGS sequence"/>
</dbReference>
<dbReference type="RefSeq" id="XP_013901218.1">
    <property type="nucleotide sequence ID" value="XM_014045764.1"/>
</dbReference>
<proteinExistence type="predicted"/>
<reference evidence="1 2" key="1">
    <citation type="journal article" date="2013" name="BMC Genomics">
        <title>Reconstruction of the lipid metabolism for the microalga Monoraphidium neglectum from its genome sequence reveals characteristics suitable for biofuel production.</title>
        <authorList>
            <person name="Bogen C."/>
            <person name="Al-Dilaimi A."/>
            <person name="Albersmeier A."/>
            <person name="Wichmann J."/>
            <person name="Grundmann M."/>
            <person name="Rupp O."/>
            <person name="Lauersen K.J."/>
            <person name="Blifernez-Klassen O."/>
            <person name="Kalinowski J."/>
            <person name="Goesmann A."/>
            <person name="Mussgnug J.H."/>
            <person name="Kruse O."/>
        </authorList>
    </citation>
    <scope>NUCLEOTIDE SEQUENCE [LARGE SCALE GENOMIC DNA]</scope>
    <source>
        <strain evidence="1 2">SAG 48.87</strain>
    </source>
</reference>
<dbReference type="STRING" id="145388.A0A0D2L589"/>